<dbReference type="Proteomes" id="UP001591681">
    <property type="component" value="Unassembled WGS sequence"/>
</dbReference>
<feature type="compositionally biased region" description="Gly residues" evidence="6">
    <location>
        <begin position="199"/>
        <end position="209"/>
    </location>
</feature>
<feature type="compositionally biased region" description="Polar residues" evidence="6">
    <location>
        <begin position="161"/>
        <end position="179"/>
    </location>
</feature>
<comment type="similarity">
    <text evidence="2">Belongs to the urotensin-2 family.</text>
</comment>
<evidence type="ECO:0000256" key="4">
    <source>
        <dbReference type="ARBA" id="ARBA00022702"/>
    </source>
</evidence>
<feature type="region of interest" description="Disordered" evidence="6">
    <location>
        <begin position="96"/>
        <end position="124"/>
    </location>
</feature>
<dbReference type="InterPro" id="IPR001483">
    <property type="entry name" value="Urotensin_II"/>
</dbReference>
<feature type="compositionally biased region" description="Basic and acidic residues" evidence="6">
    <location>
        <begin position="106"/>
        <end position="117"/>
    </location>
</feature>
<evidence type="ECO:0000256" key="1">
    <source>
        <dbReference type="ARBA" id="ARBA00004613"/>
    </source>
</evidence>
<dbReference type="PROSITE" id="PS00984">
    <property type="entry name" value="UROTENSIN_II"/>
    <property type="match status" value="1"/>
</dbReference>
<dbReference type="GO" id="GO:0005576">
    <property type="term" value="C:extracellular region"/>
    <property type="evidence" value="ECO:0007669"/>
    <property type="project" value="UniProtKB-SubCell"/>
</dbReference>
<feature type="signal peptide" evidence="7">
    <location>
        <begin position="1"/>
        <end position="36"/>
    </location>
</feature>
<name>A0ABD1KUF8_9TELE</name>
<feature type="region of interest" description="Disordered" evidence="6">
    <location>
        <begin position="161"/>
        <end position="231"/>
    </location>
</feature>
<keyword evidence="9" id="KW-1185">Reference proteome</keyword>
<evidence type="ECO:0000256" key="3">
    <source>
        <dbReference type="ARBA" id="ARBA00022525"/>
    </source>
</evidence>
<sequence length="337" mass="35251">MQRVPMPAIVPGRTAVVVVAAVMPLLLLAMMPVTEAAPLEAEHLRSLTTQGAQTKPPDPSSARPDQIITEPALDQTPASQTATISDVPLAVVSQTDIAQPNKHPKRDPMTARPESPDKAWMSPGYPETTRRIKVFPMSAVPGAAGKTISSTSDFFSSLKTEDQVTNEPGTVDGASTENSSLDKHPGTSVTMTALVGPGQVVGGGSGSGSAAGDRQARGRTGAGGSDPDAGRREKMLKMLSLLEEIHRAFNGTLSSRLTLMPRGNGHSSGKKSKMATAEGAVKTTAAPSTDNSGTAARTSTIQVDPQSLSGKAFKKSLPPSPKKNNKRVCFWKYCSQN</sequence>
<accession>A0ABD1KUF8</accession>
<keyword evidence="3" id="KW-0964">Secreted</keyword>
<keyword evidence="5" id="KW-1015">Disulfide bond</keyword>
<evidence type="ECO:0008006" key="10">
    <source>
        <dbReference type="Google" id="ProtNLM"/>
    </source>
</evidence>
<keyword evidence="7" id="KW-0732">Signal</keyword>
<reference evidence="8 9" key="1">
    <citation type="submission" date="2024-09" db="EMBL/GenBank/DDBJ databases">
        <title>A chromosome-level genome assembly of Gray's grenadier anchovy, Coilia grayii.</title>
        <authorList>
            <person name="Fu Z."/>
        </authorList>
    </citation>
    <scope>NUCLEOTIDE SEQUENCE [LARGE SCALE GENOMIC DNA]</scope>
    <source>
        <strain evidence="8">G4</strain>
        <tissue evidence="8">Muscle</tissue>
    </source>
</reference>
<comment type="caution">
    <text evidence="8">The sequence shown here is derived from an EMBL/GenBank/DDBJ whole genome shotgun (WGS) entry which is preliminary data.</text>
</comment>
<organism evidence="8 9">
    <name type="scientific">Coilia grayii</name>
    <name type="common">Gray's grenadier anchovy</name>
    <dbReference type="NCBI Taxonomy" id="363190"/>
    <lineage>
        <taxon>Eukaryota</taxon>
        <taxon>Metazoa</taxon>
        <taxon>Chordata</taxon>
        <taxon>Craniata</taxon>
        <taxon>Vertebrata</taxon>
        <taxon>Euteleostomi</taxon>
        <taxon>Actinopterygii</taxon>
        <taxon>Neopterygii</taxon>
        <taxon>Teleostei</taxon>
        <taxon>Clupei</taxon>
        <taxon>Clupeiformes</taxon>
        <taxon>Clupeoidei</taxon>
        <taxon>Engraulidae</taxon>
        <taxon>Coilinae</taxon>
        <taxon>Coilia</taxon>
    </lineage>
</organism>
<comment type="subcellular location">
    <subcellularLocation>
        <location evidence="1">Secreted</location>
    </subcellularLocation>
</comment>
<dbReference type="GO" id="GO:0005179">
    <property type="term" value="F:hormone activity"/>
    <property type="evidence" value="ECO:0007669"/>
    <property type="project" value="UniProtKB-KW"/>
</dbReference>
<evidence type="ECO:0000313" key="8">
    <source>
        <dbReference type="EMBL" id="KAL2102802.1"/>
    </source>
</evidence>
<keyword evidence="4" id="KW-0372">Hormone</keyword>
<evidence type="ECO:0000256" key="6">
    <source>
        <dbReference type="SAM" id="MobiDB-lite"/>
    </source>
</evidence>
<evidence type="ECO:0000313" key="9">
    <source>
        <dbReference type="Proteomes" id="UP001591681"/>
    </source>
</evidence>
<dbReference type="AlphaFoldDB" id="A0ABD1KUF8"/>
<feature type="compositionally biased region" description="Polar residues" evidence="6">
    <location>
        <begin position="285"/>
        <end position="309"/>
    </location>
</feature>
<feature type="region of interest" description="Disordered" evidence="6">
    <location>
        <begin position="257"/>
        <end position="325"/>
    </location>
</feature>
<feature type="chain" id="PRO_5044759510" description="Urotensin II-related peptide" evidence="7">
    <location>
        <begin position="37"/>
        <end position="337"/>
    </location>
</feature>
<evidence type="ECO:0000256" key="2">
    <source>
        <dbReference type="ARBA" id="ARBA00006719"/>
    </source>
</evidence>
<evidence type="ECO:0000256" key="7">
    <source>
        <dbReference type="SAM" id="SignalP"/>
    </source>
</evidence>
<dbReference type="EMBL" id="JBHFQA010000002">
    <property type="protein sequence ID" value="KAL2102802.1"/>
    <property type="molecule type" value="Genomic_DNA"/>
</dbReference>
<gene>
    <name evidence="8" type="ORF">ACEWY4_001970</name>
</gene>
<proteinExistence type="inferred from homology"/>
<evidence type="ECO:0000256" key="5">
    <source>
        <dbReference type="ARBA" id="ARBA00023157"/>
    </source>
</evidence>
<protein>
    <recommendedName>
        <fullName evidence="10">Urotensin II-related peptide</fullName>
    </recommendedName>
</protein>